<sequence>MLVDIQISLSSILRENKQFKKELDELKTSLQLSDIELRNTKTKLDEAAKANIKLEKRLHATTTSLDSARNDLREHFEEINYFKESLDNLEQYTRKNSLEFHGVPENSYESTEQAILKIAAALEVQAQKATIFCLQETYSSPEDEKVWSAEWGGNTLFSHGSSHSRGVCILLNPSNVTFCLQSVKQDSDGRLLIAKATVHDKSFFIVNIYAPTDYRDQDNFIRTLSEQLMSNTNISNVIIAGDWNTTLNSIDKLGGQPWKATNYRNSLVNLMDELNLIDIYRQIHPTTKSFSYESKPLNLKSRIDFFVISRSISSCVKNVEIRVSIAPDHKYS</sequence>
<evidence type="ECO:0000256" key="1">
    <source>
        <dbReference type="ARBA" id="ARBA00000493"/>
    </source>
</evidence>
<dbReference type="AlphaFoldDB" id="A0AAD9V2P1"/>
<feature type="site" description="Important for catalytic activity" evidence="8">
    <location>
        <position position="304"/>
    </location>
</feature>
<dbReference type="PANTHER" id="PTHR22748:SF4">
    <property type="entry name" value="DNA-(APURINIC OR APYRIMIDINIC SITE) ENDONUCLEASE 2"/>
    <property type="match status" value="1"/>
</dbReference>
<evidence type="ECO:0000256" key="7">
    <source>
        <dbReference type="PIRSR" id="PIRSR604808-2"/>
    </source>
</evidence>
<evidence type="ECO:0000256" key="5">
    <source>
        <dbReference type="ARBA" id="ARBA00022801"/>
    </source>
</evidence>
<protein>
    <recommendedName>
        <fullName evidence="3">exodeoxyribonuclease III</fullName>
        <ecNumber evidence="3">3.1.11.2</ecNumber>
    </recommendedName>
</protein>
<keyword evidence="5" id="KW-0378">Hydrolase</keyword>
<dbReference type="CDD" id="cd09076">
    <property type="entry name" value="L1-EN"/>
    <property type="match status" value="1"/>
</dbReference>
<dbReference type="EMBL" id="JARQWQ010000043">
    <property type="protein sequence ID" value="KAK2558560.1"/>
    <property type="molecule type" value="Genomic_DNA"/>
</dbReference>
<dbReference type="GO" id="GO:0046872">
    <property type="term" value="F:metal ion binding"/>
    <property type="evidence" value="ECO:0007669"/>
    <property type="project" value="UniProtKB-KW"/>
</dbReference>
<keyword evidence="9" id="KW-0175">Coiled coil</keyword>
<dbReference type="InterPro" id="IPR005135">
    <property type="entry name" value="Endo/exonuclease/phosphatase"/>
</dbReference>
<evidence type="ECO:0000256" key="3">
    <source>
        <dbReference type="ARBA" id="ARBA00012115"/>
    </source>
</evidence>
<dbReference type="InterPro" id="IPR036691">
    <property type="entry name" value="Endo/exonu/phosph_ase_sf"/>
</dbReference>
<dbReference type="GO" id="GO:0003906">
    <property type="term" value="F:DNA-(apurinic or apyrimidinic site) endonuclease activity"/>
    <property type="evidence" value="ECO:0007669"/>
    <property type="project" value="TreeGrafter"/>
</dbReference>
<evidence type="ECO:0000256" key="2">
    <source>
        <dbReference type="ARBA" id="ARBA00007092"/>
    </source>
</evidence>
<name>A0AAD9V2P1_ACRCE</name>
<keyword evidence="6 7" id="KW-0460">Magnesium</keyword>
<dbReference type="GO" id="GO:0006284">
    <property type="term" value="P:base-excision repair"/>
    <property type="evidence" value="ECO:0007669"/>
    <property type="project" value="TreeGrafter"/>
</dbReference>
<evidence type="ECO:0000313" key="11">
    <source>
        <dbReference type="EMBL" id="KAK2558560.1"/>
    </source>
</evidence>
<dbReference type="GO" id="GO:0008081">
    <property type="term" value="F:phosphoric diester hydrolase activity"/>
    <property type="evidence" value="ECO:0007669"/>
    <property type="project" value="TreeGrafter"/>
</dbReference>
<dbReference type="GO" id="GO:0008311">
    <property type="term" value="F:double-stranded DNA 3'-5' DNA exonuclease activity"/>
    <property type="evidence" value="ECO:0007669"/>
    <property type="project" value="UniProtKB-EC"/>
</dbReference>
<evidence type="ECO:0000256" key="9">
    <source>
        <dbReference type="SAM" id="Coils"/>
    </source>
</evidence>
<keyword evidence="12" id="KW-1185">Reference proteome</keyword>
<evidence type="ECO:0000259" key="10">
    <source>
        <dbReference type="Pfam" id="PF03372"/>
    </source>
</evidence>
<comment type="caution">
    <text evidence="11">The sequence shown here is derived from an EMBL/GenBank/DDBJ whole genome shotgun (WGS) entry which is preliminary data.</text>
</comment>
<reference evidence="11" key="1">
    <citation type="journal article" date="2023" name="G3 (Bethesda)">
        <title>Whole genome assembly and annotation of the endangered Caribbean coral Acropora cervicornis.</title>
        <authorList>
            <person name="Selwyn J.D."/>
            <person name="Vollmer S.V."/>
        </authorList>
    </citation>
    <scope>NUCLEOTIDE SEQUENCE</scope>
    <source>
        <strain evidence="11">K2</strain>
    </source>
</reference>
<organism evidence="11 12">
    <name type="scientific">Acropora cervicornis</name>
    <name type="common">Staghorn coral</name>
    <dbReference type="NCBI Taxonomy" id="6130"/>
    <lineage>
        <taxon>Eukaryota</taxon>
        <taxon>Metazoa</taxon>
        <taxon>Cnidaria</taxon>
        <taxon>Anthozoa</taxon>
        <taxon>Hexacorallia</taxon>
        <taxon>Scleractinia</taxon>
        <taxon>Astrocoeniina</taxon>
        <taxon>Acroporidae</taxon>
        <taxon>Acropora</taxon>
    </lineage>
</organism>
<dbReference type="GO" id="GO:0005634">
    <property type="term" value="C:nucleus"/>
    <property type="evidence" value="ECO:0007669"/>
    <property type="project" value="TreeGrafter"/>
</dbReference>
<dbReference type="EC" id="3.1.11.2" evidence="3"/>
<dbReference type="Pfam" id="PF03372">
    <property type="entry name" value="Exo_endo_phos"/>
    <property type="match status" value="1"/>
</dbReference>
<proteinExistence type="inferred from homology"/>
<dbReference type="PANTHER" id="PTHR22748">
    <property type="entry name" value="AP ENDONUCLEASE"/>
    <property type="match status" value="1"/>
</dbReference>
<feature type="coiled-coil region" evidence="9">
    <location>
        <begin position="9"/>
        <end position="57"/>
    </location>
</feature>
<comment type="cofactor">
    <cofactor evidence="7">
        <name>Mg(2+)</name>
        <dbReference type="ChEBI" id="CHEBI:18420"/>
    </cofactor>
    <cofactor evidence="7">
        <name>Mn(2+)</name>
        <dbReference type="ChEBI" id="CHEBI:29035"/>
    </cofactor>
    <text evidence="7">Probably binds two magnesium or manganese ions per subunit.</text>
</comment>
<feature type="binding site" evidence="7">
    <location>
        <position position="136"/>
    </location>
    <ligand>
        <name>Mg(2+)</name>
        <dbReference type="ChEBI" id="CHEBI:18420"/>
        <label>1</label>
    </ligand>
</feature>
<dbReference type="SUPFAM" id="SSF56219">
    <property type="entry name" value="DNase I-like"/>
    <property type="match status" value="1"/>
</dbReference>
<dbReference type="Gene3D" id="3.60.10.10">
    <property type="entry name" value="Endonuclease/exonuclease/phosphatase"/>
    <property type="match status" value="1"/>
</dbReference>
<comment type="catalytic activity">
    <reaction evidence="1">
        <text>Exonucleolytic cleavage in the 3'- to 5'-direction to yield nucleoside 5'-phosphates.</text>
        <dbReference type="EC" id="3.1.11.2"/>
    </reaction>
</comment>
<feature type="binding site" evidence="7">
    <location>
        <position position="244"/>
    </location>
    <ligand>
        <name>Mg(2+)</name>
        <dbReference type="ChEBI" id="CHEBI:18420"/>
        <label>1</label>
    </ligand>
</feature>
<evidence type="ECO:0000256" key="4">
    <source>
        <dbReference type="ARBA" id="ARBA00022723"/>
    </source>
</evidence>
<keyword evidence="7" id="KW-0464">Manganese</keyword>
<keyword evidence="4 7" id="KW-0479">Metal-binding</keyword>
<gene>
    <name evidence="11" type="ORF">P5673_018735</name>
</gene>
<evidence type="ECO:0000313" key="12">
    <source>
        <dbReference type="Proteomes" id="UP001249851"/>
    </source>
</evidence>
<feature type="domain" description="Endonuclease/exonuclease/phosphatase" evidence="10">
    <location>
        <begin position="124"/>
        <end position="311"/>
    </location>
</feature>
<evidence type="ECO:0000256" key="6">
    <source>
        <dbReference type="ARBA" id="ARBA00022842"/>
    </source>
</evidence>
<feature type="binding site" evidence="7">
    <location>
        <position position="242"/>
    </location>
    <ligand>
        <name>Mg(2+)</name>
        <dbReference type="ChEBI" id="CHEBI:18420"/>
        <label>1</label>
    </ligand>
</feature>
<dbReference type="InterPro" id="IPR004808">
    <property type="entry name" value="AP_endonuc_1"/>
</dbReference>
<dbReference type="Proteomes" id="UP001249851">
    <property type="component" value="Unassembled WGS sequence"/>
</dbReference>
<evidence type="ECO:0000256" key="8">
    <source>
        <dbReference type="PIRSR" id="PIRSR604808-3"/>
    </source>
</evidence>
<reference evidence="11" key="2">
    <citation type="journal article" date="2023" name="Science">
        <title>Genomic signatures of disease resistance in endangered staghorn corals.</title>
        <authorList>
            <person name="Vollmer S.V."/>
            <person name="Selwyn J.D."/>
            <person name="Despard B.A."/>
            <person name="Roesel C.L."/>
        </authorList>
    </citation>
    <scope>NUCLEOTIDE SEQUENCE</scope>
    <source>
        <strain evidence="11">K2</strain>
    </source>
</reference>
<comment type="similarity">
    <text evidence="2">Belongs to the DNA repair enzymes AP/ExoA family.</text>
</comment>
<accession>A0AAD9V2P1</accession>
<feature type="site" description="Transition state stabilizer" evidence="8">
    <location>
        <position position="244"/>
    </location>
</feature>